<evidence type="ECO:0000313" key="4">
    <source>
        <dbReference type="Proteomes" id="UP000829720"/>
    </source>
</evidence>
<evidence type="ECO:0000313" key="3">
    <source>
        <dbReference type="EMBL" id="KAI1897625.1"/>
    </source>
</evidence>
<dbReference type="EMBL" id="JAERUA010000007">
    <property type="protein sequence ID" value="KAI1897625.1"/>
    <property type="molecule type" value="Genomic_DNA"/>
</dbReference>
<dbReference type="InterPro" id="IPR019588">
    <property type="entry name" value="Metabotropic_Glu_rcpt_Homer-bd"/>
</dbReference>
<dbReference type="Pfam" id="PF10606">
    <property type="entry name" value="GluR_Homer-bdg"/>
    <property type="match status" value="1"/>
</dbReference>
<dbReference type="SMART" id="SM01229">
    <property type="entry name" value="GluR_Homer-bdg"/>
    <property type="match status" value="1"/>
</dbReference>
<feature type="region of interest" description="Disordered" evidence="1">
    <location>
        <begin position="134"/>
        <end position="166"/>
    </location>
</feature>
<evidence type="ECO:0000259" key="2">
    <source>
        <dbReference type="SMART" id="SM01229"/>
    </source>
</evidence>
<protein>
    <recommendedName>
        <fullName evidence="2">Metabotropic glutamate receptor Homer-binding domain-containing protein</fullName>
    </recommendedName>
</protein>
<keyword evidence="4" id="KW-1185">Reference proteome</keyword>
<evidence type="ECO:0000256" key="1">
    <source>
        <dbReference type="SAM" id="MobiDB-lite"/>
    </source>
</evidence>
<dbReference type="GO" id="GO:0007186">
    <property type="term" value="P:G protein-coupled receptor signaling pathway"/>
    <property type="evidence" value="ECO:0007669"/>
    <property type="project" value="InterPro"/>
</dbReference>
<dbReference type="GO" id="GO:0016020">
    <property type="term" value="C:membrane"/>
    <property type="evidence" value="ECO:0007669"/>
    <property type="project" value="InterPro"/>
</dbReference>
<dbReference type="AlphaFoldDB" id="A0A8T3DTR4"/>
<dbReference type="OrthoDB" id="8961291at2759"/>
<feature type="compositionally biased region" description="Low complexity" evidence="1">
    <location>
        <begin position="148"/>
        <end position="164"/>
    </location>
</feature>
<reference evidence="3" key="1">
    <citation type="submission" date="2021-01" db="EMBL/GenBank/DDBJ databases">
        <authorList>
            <person name="Zahm M."/>
            <person name="Roques C."/>
            <person name="Cabau C."/>
            <person name="Klopp C."/>
            <person name="Donnadieu C."/>
            <person name="Jouanno E."/>
            <person name="Lampietro C."/>
            <person name="Louis A."/>
            <person name="Herpin A."/>
            <person name="Echchiki A."/>
            <person name="Berthelot C."/>
            <person name="Parey E."/>
            <person name="Roest-Crollius H."/>
            <person name="Braasch I."/>
            <person name="Postlethwait J."/>
            <person name="Bobe J."/>
            <person name="Montfort J."/>
            <person name="Bouchez O."/>
            <person name="Begum T."/>
            <person name="Mejri S."/>
            <person name="Adams A."/>
            <person name="Chen W.-J."/>
            <person name="Guiguen Y."/>
        </authorList>
    </citation>
    <scope>NUCLEOTIDE SEQUENCE</scope>
    <source>
        <tissue evidence="3">Blood</tissue>
    </source>
</reference>
<feature type="domain" description="Metabotropic glutamate receptor Homer-binding" evidence="2">
    <location>
        <begin position="138"/>
        <end position="188"/>
    </location>
</feature>
<organism evidence="3 4">
    <name type="scientific">Albula goreensis</name>
    <dbReference type="NCBI Taxonomy" id="1534307"/>
    <lineage>
        <taxon>Eukaryota</taxon>
        <taxon>Metazoa</taxon>
        <taxon>Chordata</taxon>
        <taxon>Craniata</taxon>
        <taxon>Vertebrata</taxon>
        <taxon>Euteleostomi</taxon>
        <taxon>Actinopterygii</taxon>
        <taxon>Neopterygii</taxon>
        <taxon>Teleostei</taxon>
        <taxon>Albuliformes</taxon>
        <taxon>Albulidae</taxon>
        <taxon>Albula</taxon>
    </lineage>
</organism>
<sequence length="188" mass="20339">MIVHRQLLSAGPLKEGEELQMYPPEHSRNSALTQHAIMDHLQEAAGKFDPNAPDLVDMLAPPGPGNGVGSVYQPHLVQQQVLPLQIMAPFSEDVSSPPEELDSDHFNLIHGYMYDSAGLHEEEEELVHPKMALEDSPALTPPSPFRDSVGSGSSVPSSPASESVLCTPPSVTYASVIMRDYKQSSSTL</sequence>
<comment type="caution">
    <text evidence="3">The sequence shown here is derived from an EMBL/GenBank/DDBJ whole genome shotgun (WGS) entry which is preliminary data.</text>
</comment>
<dbReference type="InterPro" id="IPR001256">
    <property type="entry name" value="GPCR_3_mGluR1"/>
</dbReference>
<gene>
    <name evidence="3" type="ORF">AGOR_G00085190</name>
</gene>
<name>A0A8T3DTR4_9TELE</name>
<accession>A0A8T3DTR4</accession>
<dbReference type="PRINTS" id="PR01051">
    <property type="entry name" value="MTABOTROPC1R"/>
</dbReference>
<dbReference type="Proteomes" id="UP000829720">
    <property type="component" value="Unassembled WGS sequence"/>
</dbReference>
<proteinExistence type="predicted"/>